<evidence type="ECO:0000256" key="1">
    <source>
        <dbReference type="SAM" id="MobiDB-lite"/>
    </source>
</evidence>
<gene>
    <name evidence="2" type="ORF">SAMN05216186_11641</name>
</gene>
<feature type="region of interest" description="Disordered" evidence="1">
    <location>
        <begin position="32"/>
        <end position="52"/>
    </location>
</feature>
<dbReference type="Proteomes" id="UP000198706">
    <property type="component" value="Unassembled WGS sequence"/>
</dbReference>
<reference evidence="2 3" key="1">
    <citation type="submission" date="2016-10" db="EMBL/GenBank/DDBJ databases">
        <authorList>
            <person name="de Groot N.N."/>
        </authorList>
    </citation>
    <scope>NUCLEOTIDE SEQUENCE [LARGE SCALE GENOMIC DNA]</scope>
    <source>
        <strain evidence="2 3">JCM 21544</strain>
    </source>
</reference>
<proteinExistence type="predicted"/>
<protein>
    <recommendedName>
        <fullName evidence="4">Pyrroloquinoline quinone biosynthesis protein PqqE</fullName>
    </recommendedName>
</protein>
<accession>A0A1G9I394</accession>
<organism evidence="2 3">
    <name type="scientific">Pseudomonas indica</name>
    <dbReference type="NCBI Taxonomy" id="137658"/>
    <lineage>
        <taxon>Bacteria</taxon>
        <taxon>Pseudomonadati</taxon>
        <taxon>Pseudomonadota</taxon>
        <taxon>Gammaproteobacteria</taxon>
        <taxon>Pseudomonadales</taxon>
        <taxon>Pseudomonadaceae</taxon>
        <taxon>Pseudomonas</taxon>
    </lineage>
</organism>
<dbReference type="RefSeq" id="WP_084336027.1">
    <property type="nucleotide sequence ID" value="NZ_CBKZNZ010000115.1"/>
</dbReference>
<evidence type="ECO:0000313" key="2">
    <source>
        <dbReference type="EMBL" id="SDL19293.1"/>
    </source>
</evidence>
<evidence type="ECO:0008006" key="4">
    <source>
        <dbReference type="Google" id="ProtNLM"/>
    </source>
</evidence>
<evidence type="ECO:0000313" key="3">
    <source>
        <dbReference type="Proteomes" id="UP000198706"/>
    </source>
</evidence>
<dbReference type="AlphaFoldDB" id="A0A1G9I394"/>
<name>A0A1G9I394_9PSED</name>
<sequence length="92" mass="9348">MQISSNVLSAGVNAFQAGQQRADRAAAEIAAGTLPPVQQPAPTPPAQATDRTSADLATSLVELRVGETQAQAGAKVIETADEVLGTLIDTHA</sequence>
<keyword evidence="3" id="KW-1185">Reference proteome</keyword>
<dbReference type="STRING" id="137658.SAMN05216186_11641"/>
<dbReference type="EMBL" id="FNFD01000016">
    <property type="protein sequence ID" value="SDL19293.1"/>
    <property type="molecule type" value="Genomic_DNA"/>
</dbReference>